<dbReference type="AlphaFoldDB" id="A0A2M9Y6V6"/>
<protein>
    <submittedName>
        <fullName evidence="2">Uncharacterized protein</fullName>
    </submittedName>
</protein>
<evidence type="ECO:0000256" key="1">
    <source>
        <dbReference type="SAM" id="Coils"/>
    </source>
</evidence>
<evidence type="ECO:0000313" key="2">
    <source>
        <dbReference type="EMBL" id="TGK95714.1"/>
    </source>
</evidence>
<comment type="caution">
    <text evidence="2">The sequence shown here is derived from an EMBL/GenBank/DDBJ whole genome shotgun (WGS) entry which is preliminary data.</text>
</comment>
<gene>
    <name evidence="2" type="ORF">EHQ30_03500</name>
</gene>
<sequence length="372" mass="43366">MKYLIFISIIFFSFSIHSEGNIESELNNKSVEELSNEEQKLEKNIEYEKERKDKIRKIRIKKEFDSSYIHSISLHLSPNALQGINGLAYQHIKKTNPYDIYVPNEYDEQDNSNRNISVFASYFYLPKNLGIDFYSISIASNPSGFAMNPSNLELDSIRDSKRKSSSTILVYKMFNTTESFAFGIIGGLTYQNEEYFFQRNSIHSLGLFENSQEFSGWGPEIGFRLKWKIMEWLTVSNNLTFIHTENNYKYSHRYISNDYSYYSNAYSDFDNPVFRLNANNNGFAKGTLQTDGFRNFTNFDIPISENTAINFGLMLLMQRLTISNFEAKMLLSSKLDENTKNSQIINTFLFYDNIKNQYTFYNAITVGLTLKY</sequence>
<dbReference type="EMBL" id="RQFP01000001">
    <property type="protein sequence ID" value="TGK95714.1"/>
    <property type="molecule type" value="Genomic_DNA"/>
</dbReference>
<evidence type="ECO:0000313" key="3">
    <source>
        <dbReference type="Proteomes" id="UP000297891"/>
    </source>
</evidence>
<dbReference type="RefSeq" id="WP_100789323.1">
    <property type="nucleotide sequence ID" value="NZ_RQFP01000001.1"/>
</dbReference>
<reference evidence="2" key="1">
    <citation type="journal article" date="2019" name="PLoS Negl. Trop. Dis.">
        <title>Revisiting the worldwide diversity of Leptospira species in the environment.</title>
        <authorList>
            <person name="Vincent A.T."/>
            <person name="Schiettekatte O."/>
            <person name="Bourhy P."/>
            <person name="Veyrier F.J."/>
            <person name="Picardeau M."/>
        </authorList>
    </citation>
    <scope>NUCLEOTIDE SEQUENCE [LARGE SCALE GENOMIC DNA]</scope>
    <source>
        <strain evidence="2">201800277</strain>
    </source>
</reference>
<dbReference type="Proteomes" id="UP000297891">
    <property type="component" value="Unassembled WGS sequence"/>
</dbReference>
<accession>A0A2M9Y6V6</accession>
<feature type="coiled-coil region" evidence="1">
    <location>
        <begin position="24"/>
        <end position="51"/>
    </location>
</feature>
<keyword evidence="1" id="KW-0175">Coiled coil</keyword>
<organism evidence="2 3">
    <name type="scientific">Leptospira brenneri</name>
    <dbReference type="NCBI Taxonomy" id="2023182"/>
    <lineage>
        <taxon>Bacteria</taxon>
        <taxon>Pseudomonadati</taxon>
        <taxon>Spirochaetota</taxon>
        <taxon>Spirochaetia</taxon>
        <taxon>Leptospirales</taxon>
        <taxon>Leptospiraceae</taxon>
        <taxon>Leptospira</taxon>
    </lineage>
</organism>
<keyword evidence="3" id="KW-1185">Reference proteome</keyword>
<name>A0A2M9Y6V6_9LEPT</name>
<proteinExistence type="predicted"/>